<dbReference type="EMBL" id="JARVKF010000057">
    <property type="protein sequence ID" value="KAK9423744.1"/>
    <property type="molecule type" value="Genomic_DNA"/>
</dbReference>
<name>A0ABR2VA62_9PEZI</name>
<accession>A0ABR2VA62</accession>
<comment type="caution">
    <text evidence="2">The sequence shown here is derived from an EMBL/GenBank/DDBJ whole genome shotgun (WGS) entry which is preliminary data.</text>
</comment>
<proteinExistence type="predicted"/>
<organism evidence="2 3">
    <name type="scientific">Seiridium unicorne</name>
    <dbReference type="NCBI Taxonomy" id="138068"/>
    <lineage>
        <taxon>Eukaryota</taxon>
        <taxon>Fungi</taxon>
        <taxon>Dikarya</taxon>
        <taxon>Ascomycota</taxon>
        <taxon>Pezizomycotina</taxon>
        <taxon>Sordariomycetes</taxon>
        <taxon>Xylariomycetidae</taxon>
        <taxon>Amphisphaeriales</taxon>
        <taxon>Sporocadaceae</taxon>
        <taxon>Seiridium</taxon>
    </lineage>
</organism>
<keyword evidence="3" id="KW-1185">Reference proteome</keyword>
<evidence type="ECO:0000313" key="2">
    <source>
        <dbReference type="EMBL" id="KAK9423744.1"/>
    </source>
</evidence>
<gene>
    <name evidence="2" type="ORF">SUNI508_03760</name>
</gene>
<evidence type="ECO:0000313" key="3">
    <source>
        <dbReference type="Proteomes" id="UP001408356"/>
    </source>
</evidence>
<dbReference type="Proteomes" id="UP001408356">
    <property type="component" value="Unassembled WGS sequence"/>
</dbReference>
<reference evidence="2 3" key="1">
    <citation type="journal article" date="2024" name="J. Plant Pathol.">
        <title>Sequence and assembly of the genome of Seiridium unicorne, isolate CBS 538.82, causal agent of cypress canker disease.</title>
        <authorList>
            <person name="Scali E."/>
            <person name="Rocca G.D."/>
            <person name="Danti R."/>
            <person name="Garbelotto M."/>
            <person name="Barberini S."/>
            <person name="Baroncelli R."/>
            <person name="Emiliani G."/>
        </authorList>
    </citation>
    <scope>NUCLEOTIDE SEQUENCE [LARGE SCALE GENOMIC DNA]</scope>
    <source>
        <strain evidence="2 3">BM-138-508</strain>
    </source>
</reference>
<evidence type="ECO:0000256" key="1">
    <source>
        <dbReference type="SAM" id="MobiDB-lite"/>
    </source>
</evidence>
<feature type="region of interest" description="Disordered" evidence="1">
    <location>
        <begin position="49"/>
        <end position="91"/>
    </location>
</feature>
<protein>
    <submittedName>
        <fullName evidence="2">Uncharacterized protein</fullName>
    </submittedName>
</protein>
<sequence>MSNSSGALLDSCPPGPSPASAALCKVLVVLARVAARLREGEVVSLHVSRSVSRTGPDIGDDGKHVFKNPAVNNRNSIDDGPGYGDEGRICG</sequence>